<dbReference type="InterPro" id="IPR016024">
    <property type="entry name" value="ARM-type_fold"/>
</dbReference>
<reference evidence="2" key="1">
    <citation type="journal article" date="2021" name="Proc. Natl. Acad. Sci. U.S.A.">
        <title>A Catalog of Tens of Thousands of Viruses from Human Metagenomes Reveals Hidden Associations with Chronic Diseases.</title>
        <authorList>
            <person name="Tisza M.J."/>
            <person name="Buck C.B."/>
        </authorList>
    </citation>
    <scope>NUCLEOTIDE SEQUENCE</scope>
    <source>
        <strain evidence="2">CtmIh35</strain>
    </source>
</reference>
<keyword evidence="1" id="KW-0175">Coiled coil</keyword>
<protein>
    <submittedName>
        <fullName evidence="2">Minor tail protein</fullName>
    </submittedName>
</protein>
<organism evidence="2">
    <name type="scientific">Siphoviridae sp. ctmIh35</name>
    <dbReference type="NCBI Taxonomy" id="2827932"/>
    <lineage>
        <taxon>Viruses</taxon>
        <taxon>Duplodnaviria</taxon>
        <taxon>Heunggongvirae</taxon>
        <taxon>Uroviricota</taxon>
        <taxon>Caudoviricetes</taxon>
    </lineage>
</organism>
<accession>A0A8S5T8H5</accession>
<evidence type="ECO:0000256" key="1">
    <source>
        <dbReference type="SAM" id="Coils"/>
    </source>
</evidence>
<feature type="coiled-coil region" evidence="1">
    <location>
        <begin position="51"/>
        <end position="216"/>
    </location>
</feature>
<evidence type="ECO:0000313" key="2">
    <source>
        <dbReference type="EMBL" id="DAF59553.1"/>
    </source>
</evidence>
<sequence length="777" mass="85633">MKADGSVIIDTEINEDGIKAGSESINKALKNMAASTADLSDKARIAIEKQINSVSKMNQQYTAQLQKVEELRQKIEEMRKEEVPTQEYSALTAEIEKLEKSLDAVIEKEIKFVETGGNTESSAFKRMEYDIDQLNAKLDTARAKKKALEDSGGAYTPMMNTDSGTATVQRLEQEEQKLDNMNNQLNTSYKALNQKVSEYREKIEEAGKETEKTSKKTKNATKSIIPFGKSILSLGKMVKLMLIRQAIRAMISAAKEGLQNLAQYSKSVNKDMSMLMSSMTRLKNSFATAFAPILSVVAPILSKFINMISRAVTAVGQLFAALTGKKAFTKAVAVQQDYAASLDKTADSTKDAEKAAEGYLSPLDEINKLEKKDTSKDNSGASGGVSPKDMFEEIPIDSKFQEWAAKIKEKLQPIIDAIKRLKEPAVSLLKSLGNTCKWLWDVILAPLFNWLLSSAIPKIIDILGKLLELIKVIVDWINKNVLPVIEPIVTALFNTFMGVVDGILEVMDGLLDFLIGAFTGDWDRAFSGLQKIASGFKKIVDSVFQGVQDIMETFDGWLQKIFTTDWSEAFGVLGEVLNIFLRSASDIWEGFKKVINGIITFINGAFAGDWRQCWEGIKEILAGVWQAIVGAVKAPINLIIGLVNAMIDACAKGINAVIGALNKINVKVPKWVPKYGGKKFGFDIEKVSAPHIPYLATGAVIPPNAPFMAMLGDQKNGNNLEMPENLLRRIIREESGQKSGGSYRFVGQINRRVLFDEFISEAKMRQAATGINPLELG</sequence>
<dbReference type="EMBL" id="BK032772">
    <property type="protein sequence ID" value="DAF59553.1"/>
    <property type="molecule type" value="Genomic_DNA"/>
</dbReference>
<proteinExistence type="predicted"/>
<dbReference type="SUPFAM" id="SSF48371">
    <property type="entry name" value="ARM repeat"/>
    <property type="match status" value="1"/>
</dbReference>
<name>A0A8S5T8H5_9CAUD</name>